<gene>
    <name evidence="5" type="ORF">QJT80_09955</name>
</gene>
<keyword evidence="2" id="KW-0406">Ion transport</keyword>
<keyword evidence="2" id="KW-0812">Transmembrane</keyword>
<evidence type="ECO:0000256" key="3">
    <source>
        <dbReference type="SAM" id="SignalP"/>
    </source>
</evidence>
<comment type="similarity">
    <text evidence="1">Belongs to the outer membrane OOP (TC 1.B.6) superfamily. OmpA family.</text>
</comment>
<feature type="domain" description="Outer membrane protein OmpA-like transmembrane" evidence="4">
    <location>
        <begin position="36"/>
        <end position="222"/>
    </location>
</feature>
<dbReference type="InterPro" id="IPR000498">
    <property type="entry name" value="OmpA-like_TM_dom"/>
</dbReference>
<keyword evidence="2" id="KW-0813">Transport</keyword>
<dbReference type="GO" id="GO:0046930">
    <property type="term" value="C:pore complex"/>
    <property type="evidence" value="ECO:0007669"/>
    <property type="project" value="UniProtKB-KW"/>
</dbReference>
<name>A0AA95H3E9_9GAMM</name>
<protein>
    <submittedName>
        <fullName evidence="5">Outer membrane beta-barrel protein</fullName>
    </submittedName>
</protein>
<dbReference type="InterPro" id="IPR011250">
    <property type="entry name" value="OMP/PagP_B-barrel"/>
</dbReference>
<keyword evidence="3" id="KW-0732">Signal</keyword>
<evidence type="ECO:0000256" key="2">
    <source>
        <dbReference type="ARBA" id="ARBA00023114"/>
    </source>
</evidence>
<evidence type="ECO:0000313" key="5">
    <source>
        <dbReference type="EMBL" id="WGZ89825.1"/>
    </source>
</evidence>
<dbReference type="EMBL" id="CP124755">
    <property type="protein sequence ID" value="WGZ89825.1"/>
    <property type="molecule type" value="Genomic_DNA"/>
</dbReference>
<sequence length="225" mass="23613">MKQYINWSIASALLLSQSIVHAGGSGLSGSGVPSNMKFYAGASAGLSSHDGACNGEIEPLYSCDDKDTGYKVFGGVRLDPDQHASSYMLPAIGLEAGYIDFGENKASGKEPPRGDYKRESNNNISGIYAAAVGYLPVSANTEVMGKAGALFGTQESSVKTDYTNPITDNFSNDDVSALVGVGVQHKFSPNLAVRGEYERALKVGKDTVNETDASLLSVGAVFSTY</sequence>
<dbReference type="KEGG" id="tdu:QJT80_09955"/>
<dbReference type="Proteomes" id="UP001300672">
    <property type="component" value="Chromosome"/>
</dbReference>
<dbReference type="GO" id="GO:0009279">
    <property type="term" value="C:cell outer membrane"/>
    <property type="evidence" value="ECO:0007669"/>
    <property type="project" value="InterPro"/>
</dbReference>
<dbReference type="AlphaFoldDB" id="A0AA95H3E9"/>
<proteinExistence type="inferred from homology"/>
<organism evidence="5">
    <name type="scientific">Candidatus Thiocaldithrix dubininis</name>
    <dbReference type="NCBI Taxonomy" id="3080823"/>
    <lineage>
        <taxon>Bacteria</taxon>
        <taxon>Pseudomonadati</taxon>
        <taxon>Pseudomonadota</taxon>
        <taxon>Gammaproteobacteria</taxon>
        <taxon>Thiotrichales</taxon>
        <taxon>Thiotrichaceae</taxon>
        <taxon>Candidatus Thiocaldithrix</taxon>
    </lineage>
</organism>
<dbReference type="Pfam" id="PF01389">
    <property type="entry name" value="OmpA_membrane"/>
    <property type="match status" value="1"/>
</dbReference>
<dbReference type="GO" id="GO:0015288">
    <property type="term" value="F:porin activity"/>
    <property type="evidence" value="ECO:0007669"/>
    <property type="project" value="UniProtKB-KW"/>
</dbReference>
<feature type="chain" id="PRO_5041731942" evidence="3">
    <location>
        <begin position="23"/>
        <end position="225"/>
    </location>
</feature>
<evidence type="ECO:0000256" key="1">
    <source>
        <dbReference type="ARBA" id="ARBA00005710"/>
    </source>
</evidence>
<dbReference type="Gene3D" id="2.40.160.20">
    <property type="match status" value="1"/>
</dbReference>
<accession>A0AA95H3E9</accession>
<reference evidence="5" key="1">
    <citation type="journal article" date="2023" name="Int. J. Mol. Sci.">
        <title>Metagenomics Revealed a New Genus 'Candidatus Thiocaldithrix dubininis' gen. nov., sp. nov. and a New Species 'Candidatus Thiothrix putei' sp. nov. in the Family Thiotrichaceae, Some Members of Which Have Traits of Both Na+- and H+-Motive Energetics.</title>
        <authorList>
            <person name="Ravin N.V."/>
            <person name="Muntyan M.S."/>
            <person name="Smolyakov D.D."/>
            <person name="Rudenko T.S."/>
            <person name="Beletsky A.V."/>
            <person name="Mardanov A.V."/>
            <person name="Grabovich M.Y."/>
        </authorList>
    </citation>
    <scope>NUCLEOTIDE SEQUENCE</scope>
    <source>
        <strain evidence="5">GKL-01</strain>
    </source>
</reference>
<evidence type="ECO:0000259" key="4">
    <source>
        <dbReference type="Pfam" id="PF01389"/>
    </source>
</evidence>
<keyword evidence="2" id="KW-0626">Porin</keyword>
<feature type="signal peptide" evidence="3">
    <location>
        <begin position="1"/>
        <end position="22"/>
    </location>
</feature>
<reference evidence="5" key="2">
    <citation type="submission" date="2023-04" db="EMBL/GenBank/DDBJ databases">
        <authorList>
            <person name="Beletskiy A.V."/>
            <person name="Mardanov A.V."/>
            <person name="Ravin N.V."/>
        </authorList>
    </citation>
    <scope>NUCLEOTIDE SEQUENCE</scope>
    <source>
        <strain evidence="5">GKL-01</strain>
    </source>
</reference>
<dbReference type="SUPFAM" id="SSF56925">
    <property type="entry name" value="OMPA-like"/>
    <property type="match status" value="1"/>
</dbReference>